<dbReference type="SUPFAM" id="SSF54897">
    <property type="entry name" value="Protease propeptides/inhibitors"/>
    <property type="match status" value="1"/>
</dbReference>
<feature type="active site" description="Charge relay system" evidence="6">
    <location>
        <position position="331"/>
    </location>
</feature>
<dbReference type="PROSITE" id="PS51892">
    <property type="entry name" value="SUBTILASE"/>
    <property type="match status" value="1"/>
</dbReference>
<organism evidence="10 11">
    <name type="scientific">Amniculicola lignicola CBS 123094</name>
    <dbReference type="NCBI Taxonomy" id="1392246"/>
    <lineage>
        <taxon>Eukaryota</taxon>
        <taxon>Fungi</taxon>
        <taxon>Dikarya</taxon>
        <taxon>Ascomycota</taxon>
        <taxon>Pezizomycotina</taxon>
        <taxon>Dothideomycetes</taxon>
        <taxon>Pleosporomycetidae</taxon>
        <taxon>Pleosporales</taxon>
        <taxon>Amniculicolaceae</taxon>
        <taxon>Amniculicola</taxon>
    </lineage>
</organism>
<keyword evidence="3 7" id="KW-0732">Signal</keyword>
<evidence type="ECO:0000313" key="11">
    <source>
        <dbReference type="Proteomes" id="UP000799779"/>
    </source>
</evidence>
<dbReference type="Gene3D" id="3.30.70.80">
    <property type="entry name" value="Peptidase S8 propeptide/proteinase inhibitor I9"/>
    <property type="match status" value="1"/>
</dbReference>
<dbReference type="Proteomes" id="UP000799779">
    <property type="component" value="Unassembled WGS sequence"/>
</dbReference>
<evidence type="ECO:0000256" key="3">
    <source>
        <dbReference type="ARBA" id="ARBA00022729"/>
    </source>
</evidence>
<evidence type="ECO:0000256" key="5">
    <source>
        <dbReference type="ARBA" id="ARBA00022825"/>
    </source>
</evidence>
<dbReference type="CDD" id="cd04077">
    <property type="entry name" value="Peptidases_S8_PCSK9_ProteinaseK_like"/>
    <property type="match status" value="1"/>
</dbReference>
<keyword evidence="5 6" id="KW-0720">Serine protease</keyword>
<evidence type="ECO:0000256" key="6">
    <source>
        <dbReference type="PROSITE-ProRule" id="PRU01240"/>
    </source>
</evidence>
<dbReference type="PANTHER" id="PTHR43806">
    <property type="entry name" value="PEPTIDASE S8"/>
    <property type="match status" value="1"/>
</dbReference>
<evidence type="ECO:0000256" key="2">
    <source>
        <dbReference type="ARBA" id="ARBA00022670"/>
    </source>
</evidence>
<dbReference type="InterPro" id="IPR010259">
    <property type="entry name" value="S8pro/Inhibitor_I9"/>
</dbReference>
<gene>
    <name evidence="10" type="ORF">P154DRAFT_521388</name>
</gene>
<dbReference type="InterPro" id="IPR000209">
    <property type="entry name" value="Peptidase_S8/S53_dom"/>
</dbReference>
<dbReference type="InterPro" id="IPR023827">
    <property type="entry name" value="Peptidase_S8_Asp-AS"/>
</dbReference>
<evidence type="ECO:0000256" key="1">
    <source>
        <dbReference type="ARBA" id="ARBA00011073"/>
    </source>
</evidence>
<dbReference type="EMBL" id="ML977580">
    <property type="protein sequence ID" value="KAF2001930.1"/>
    <property type="molecule type" value="Genomic_DNA"/>
</dbReference>
<feature type="active site" description="Charge relay system" evidence="6">
    <location>
        <position position="144"/>
    </location>
</feature>
<keyword evidence="2 6" id="KW-0645">Protease</keyword>
<dbReference type="InterPro" id="IPR037045">
    <property type="entry name" value="S8pro/Inhibitor_I9_sf"/>
</dbReference>
<dbReference type="SUPFAM" id="SSF52743">
    <property type="entry name" value="Subtilisin-like"/>
    <property type="match status" value="1"/>
</dbReference>
<protein>
    <submittedName>
        <fullName evidence="10">Subtilisin-like serine protease-like protein PR1A</fullName>
    </submittedName>
</protein>
<keyword evidence="11" id="KW-1185">Reference proteome</keyword>
<dbReference type="PANTHER" id="PTHR43806:SF58">
    <property type="entry name" value="ALKALINE PROTEASE 1-RELATED"/>
    <property type="match status" value="1"/>
</dbReference>
<dbReference type="InterPro" id="IPR022398">
    <property type="entry name" value="Peptidase_S8_His-AS"/>
</dbReference>
<dbReference type="AlphaFoldDB" id="A0A6A5WJ50"/>
<evidence type="ECO:0000259" key="9">
    <source>
        <dbReference type="Pfam" id="PF05922"/>
    </source>
</evidence>
<evidence type="ECO:0000256" key="4">
    <source>
        <dbReference type="ARBA" id="ARBA00022801"/>
    </source>
</evidence>
<dbReference type="InterPro" id="IPR034193">
    <property type="entry name" value="PCSK9_ProteinaseK-like"/>
</dbReference>
<feature type="domain" description="Peptidase S8/S53" evidence="8">
    <location>
        <begin position="142"/>
        <end position="360"/>
    </location>
</feature>
<evidence type="ECO:0000313" key="10">
    <source>
        <dbReference type="EMBL" id="KAF2001930.1"/>
    </source>
</evidence>
<feature type="domain" description="Inhibitor I9" evidence="9">
    <location>
        <begin position="49"/>
        <end position="95"/>
    </location>
</feature>
<dbReference type="OrthoDB" id="206201at2759"/>
<feature type="chain" id="PRO_5025439651" evidence="7">
    <location>
        <begin position="16"/>
        <end position="389"/>
    </location>
</feature>
<feature type="signal peptide" evidence="7">
    <location>
        <begin position="1"/>
        <end position="15"/>
    </location>
</feature>
<dbReference type="Pfam" id="PF00082">
    <property type="entry name" value="Peptidase_S8"/>
    <property type="match status" value="1"/>
</dbReference>
<dbReference type="PROSITE" id="PS00137">
    <property type="entry name" value="SUBTILASE_HIS"/>
    <property type="match status" value="1"/>
</dbReference>
<proteinExistence type="inferred from homology"/>
<dbReference type="PRINTS" id="PR00723">
    <property type="entry name" value="SUBTILISIN"/>
</dbReference>
<feature type="active site" description="Charge relay system" evidence="6">
    <location>
        <position position="176"/>
    </location>
</feature>
<sequence length="389" mass="40501">MQLSLLFALLPVVLAAPPIQPGDGVPIKDQYVVVLKSDLVGASLMQAQKMVTTGVIQTFDVGTFKGFSAKISKDALAQIKKLDSVAYVEQDKIITVNFEAEKSAYKNQTGAPWGLARISSRTKGKTNYLYHESAGAGTCSYVIDTGIDVTHTNFQGRATWLSNHAGDGSNTDGNGHGTHCAGTIGSKTYGVAKKTKLYAVKVLNAAGSGTLSGVIAGINFAANDAQTRDCPNGTFANLSLGGAKSDALNAAAAAAVNSGLFLGVAAGNSATDAKDFSPASEPTVFTVGATDIVDEMAWFSNFGAIVDAFAPGVDVLSTWPGNTTNTISGTSMATPHLVGLAAYLSTLEGKRTPANLTSRIRNLCHRRILTGIPSGTTNRLIFNRTPYAK</sequence>
<accession>A0A6A5WJ50</accession>
<dbReference type="GO" id="GO:0004252">
    <property type="term" value="F:serine-type endopeptidase activity"/>
    <property type="evidence" value="ECO:0007669"/>
    <property type="project" value="UniProtKB-UniRule"/>
</dbReference>
<dbReference type="InterPro" id="IPR015500">
    <property type="entry name" value="Peptidase_S8_subtilisin-rel"/>
</dbReference>
<dbReference type="Gene3D" id="3.40.50.200">
    <property type="entry name" value="Peptidase S8/S53 domain"/>
    <property type="match status" value="1"/>
</dbReference>
<comment type="similarity">
    <text evidence="1 6">Belongs to the peptidase S8 family.</text>
</comment>
<dbReference type="GO" id="GO:0005576">
    <property type="term" value="C:extracellular region"/>
    <property type="evidence" value="ECO:0007669"/>
    <property type="project" value="UniProtKB-ARBA"/>
</dbReference>
<dbReference type="InterPro" id="IPR050131">
    <property type="entry name" value="Peptidase_S8_subtilisin-like"/>
</dbReference>
<dbReference type="PROSITE" id="PS00136">
    <property type="entry name" value="SUBTILASE_ASP"/>
    <property type="match status" value="1"/>
</dbReference>
<dbReference type="GO" id="GO:0006508">
    <property type="term" value="P:proteolysis"/>
    <property type="evidence" value="ECO:0007669"/>
    <property type="project" value="UniProtKB-KW"/>
</dbReference>
<evidence type="ECO:0000256" key="7">
    <source>
        <dbReference type="SAM" id="SignalP"/>
    </source>
</evidence>
<dbReference type="InterPro" id="IPR036852">
    <property type="entry name" value="Peptidase_S8/S53_dom_sf"/>
</dbReference>
<keyword evidence="4 6" id="KW-0378">Hydrolase</keyword>
<evidence type="ECO:0000259" key="8">
    <source>
        <dbReference type="Pfam" id="PF00082"/>
    </source>
</evidence>
<dbReference type="FunFam" id="3.40.50.200:FF:000014">
    <property type="entry name" value="Proteinase K"/>
    <property type="match status" value="1"/>
</dbReference>
<reference evidence="10" key="1">
    <citation type="journal article" date="2020" name="Stud. Mycol.">
        <title>101 Dothideomycetes genomes: a test case for predicting lifestyles and emergence of pathogens.</title>
        <authorList>
            <person name="Haridas S."/>
            <person name="Albert R."/>
            <person name="Binder M."/>
            <person name="Bloem J."/>
            <person name="Labutti K."/>
            <person name="Salamov A."/>
            <person name="Andreopoulos B."/>
            <person name="Baker S."/>
            <person name="Barry K."/>
            <person name="Bills G."/>
            <person name="Bluhm B."/>
            <person name="Cannon C."/>
            <person name="Castanera R."/>
            <person name="Culley D."/>
            <person name="Daum C."/>
            <person name="Ezra D."/>
            <person name="Gonzalez J."/>
            <person name="Henrissat B."/>
            <person name="Kuo A."/>
            <person name="Liang C."/>
            <person name="Lipzen A."/>
            <person name="Lutzoni F."/>
            <person name="Magnuson J."/>
            <person name="Mondo S."/>
            <person name="Nolan M."/>
            <person name="Ohm R."/>
            <person name="Pangilinan J."/>
            <person name="Park H.-J."/>
            <person name="Ramirez L."/>
            <person name="Alfaro M."/>
            <person name="Sun H."/>
            <person name="Tritt A."/>
            <person name="Yoshinaga Y."/>
            <person name="Zwiers L.-H."/>
            <person name="Turgeon B."/>
            <person name="Goodwin S."/>
            <person name="Spatafora J."/>
            <person name="Crous P."/>
            <person name="Grigoriev I."/>
        </authorList>
    </citation>
    <scope>NUCLEOTIDE SEQUENCE</scope>
    <source>
        <strain evidence="10">CBS 123094</strain>
    </source>
</reference>
<dbReference type="Pfam" id="PF05922">
    <property type="entry name" value="Inhibitor_I9"/>
    <property type="match status" value="1"/>
</dbReference>
<name>A0A6A5WJ50_9PLEO</name>